<dbReference type="EC" id="2.3.1.-" evidence="2"/>
<gene>
    <name evidence="2" type="ORF">NDI38_15615</name>
</gene>
<dbReference type="SUPFAM" id="SSF55729">
    <property type="entry name" value="Acyl-CoA N-acyltransferases (Nat)"/>
    <property type="match status" value="1"/>
</dbReference>
<dbReference type="PANTHER" id="PTHR37817:SF1">
    <property type="entry name" value="N-ACETYLTRANSFERASE EIS"/>
    <property type="match status" value="1"/>
</dbReference>
<dbReference type="InterPro" id="IPR051554">
    <property type="entry name" value="Acetyltransferase_Eis"/>
</dbReference>
<dbReference type="InterPro" id="IPR000182">
    <property type="entry name" value="GNAT_dom"/>
</dbReference>
<dbReference type="EMBL" id="JAMPLM010000013">
    <property type="protein sequence ID" value="MEP1059866.1"/>
    <property type="molecule type" value="Genomic_DNA"/>
</dbReference>
<dbReference type="Gene3D" id="3.40.630.30">
    <property type="match status" value="2"/>
</dbReference>
<dbReference type="PROSITE" id="PS51186">
    <property type="entry name" value="GNAT"/>
    <property type="match status" value="1"/>
</dbReference>
<dbReference type="Pfam" id="PF13530">
    <property type="entry name" value="SCP2_2"/>
    <property type="match status" value="1"/>
</dbReference>
<name>A0ABV0KLH2_9CYAN</name>
<keyword evidence="2" id="KW-0012">Acyltransferase</keyword>
<keyword evidence="3" id="KW-1185">Reference proteome</keyword>
<dbReference type="Proteomes" id="UP001476950">
    <property type="component" value="Unassembled WGS sequence"/>
</dbReference>
<comment type="caution">
    <text evidence="2">The sequence shown here is derived from an EMBL/GenBank/DDBJ whole genome shotgun (WGS) entry which is preliminary data.</text>
</comment>
<reference evidence="2 3" key="1">
    <citation type="submission" date="2022-04" db="EMBL/GenBank/DDBJ databases">
        <title>Positive selection, recombination, and allopatry shape intraspecific diversity of widespread and dominant cyanobacteria.</title>
        <authorList>
            <person name="Wei J."/>
            <person name="Shu W."/>
            <person name="Hu C."/>
        </authorList>
    </citation>
    <scope>NUCLEOTIDE SEQUENCE [LARGE SCALE GENOMIC DNA]</scope>
    <source>
        <strain evidence="2 3">AS-A4</strain>
    </source>
</reference>
<keyword evidence="2" id="KW-0808">Transferase</keyword>
<dbReference type="InterPro" id="IPR016181">
    <property type="entry name" value="Acyl_CoA_acyltransferase"/>
</dbReference>
<protein>
    <submittedName>
        <fullName evidence="2">GNAT family N-acetyltransferase</fullName>
        <ecNumber evidence="2">2.3.1.-</ecNumber>
    </submittedName>
</protein>
<dbReference type="InterPro" id="IPR025559">
    <property type="entry name" value="Eis_dom"/>
</dbReference>
<sequence>MTQPPGIILRAAEDSDLPQIVNLDRLAFAPLSTNADIEREWYGQGLALPDRSLFVAIQGMTGLAVGSYAQLRLEVCFEGQVLPAMGIAAVAVAPHFRGQKLAQVLLEHSLAEAQTQQLPLMMLYPFQHGFYRKMGWAWVGRSHQYRVAARHLPNYMERSYIVPYDPFQHEPMLQAIYQREALRRNGWLKRWDWQWQARVKPVTGREVYCYAEAGEPLGYVIVQFARLEPPQNVLAAIVQEWVAPTPAAYRGILGFLASLRDQVSTIVWNTSADDPFPHLLSEQRRDPALAAIPSEFGWTHHLGTINAGFMWRLVDLEAAFRLRPITAQPPFTLTFQLTDPILGDRAITANFADGKMHPTVQPASTVVKTSIEHLTELFAGFRRSRDLLWTGELEVEGDQALLTNLDNAWASTPPFCWDFF</sequence>
<proteinExistence type="predicted"/>
<dbReference type="GO" id="GO:0016746">
    <property type="term" value="F:acyltransferase activity"/>
    <property type="evidence" value="ECO:0007669"/>
    <property type="project" value="UniProtKB-KW"/>
</dbReference>
<accession>A0ABV0KLH2</accession>
<dbReference type="InterPro" id="IPR041380">
    <property type="entry name" value="Acetyltransf_17"/>
</dbReference>
<organism evidence="2 3">
    <name type="scientific">Stenomitos frigidus AS-A4</name>
    <dbReference type="NCBI Taxonomy" id="2933935"/>
    <lineage>
        <taxon>Bacteria</taxon>
        <taxon>Bacillati</taxon>
        <taxon>Cyanobacteriota</taxon>
        <taxon>Cyanophyceae</taxon>
        <taxon>Leptolyngbyales</taxon>
        <taxon>Leptolyngbyaceae</taxon>
        <taxon>Stenomitos</taxon>
    </lineage>
</organism>
<dbReference type="Pfam" id="PF13527">
    <property type="entry name" value="Acetyltransf_9"/>
    <property type="match status" value="1"/>
</dbReference>
<dbReference type="RefSeq" id="WP_190449570.1">
    <property type="nucleotide sequence ID" value="NZ_JAMPLM010000013.1"/>
</dbReference>
<evidence type="ECO:0000259" key="1">
    <source>
        <dbReference type="PROSITE" id="PS51186"/>
    </source>
</evidence>
<feature type="domain" description="N-acetyltransferase" evidence="1">
    <location>
        <begin position="7"/>
        <end position="161"/>
    </location>
</feature>
<dbReference type="SUPFAM" id="SSF55718">
    <property type="entry name" value="SCP-like"/>
    <property type="match status" value="1"/>
</dbReference>
<dbReference type="Gene3D" id="3.30.1050.10">
    <property type="entry name" value="SCP2 sterol-binding domain"/>
    <property type="match status" value="1"/>
</dbReference>
<dbReference type="Pfam" id="PF17668">
    <property type="entry name" value="Acetyltransf_17"/>
    <property type="match status" value="1"/>
</dbReference>
<evidence type="ECO:0000313" key="2">
    <source>
        <dbReference type="EMBL" id="MEP1059866.1"/>
    </source>
</evidence>
<dbReference type="PANTHER" id="PTHR37817">
    <property type="entry name" value="N-ACETYLTRANSFERASE EIS"/>
    <property type="match status" value="1"/>
</dbReference>
<evidence type="ECO:0000313" key="3">
    <source>
        <dbReference type="Proteomes" id="UP001476950"/>
    </source>
</evidence>
<dbReference type="CDD" id="cd04301">
    <property type="entry name" value="NAT_SF"/>
    <property type="match status" value="1"/>
</dbReference>
<dbReference type="InterPro" id="IPR036527">
    <property type="entry name" value="SCP2_sterol-bd_dom_sf"/>
</dbReference>